<comment type="caution">
    <text evidence="5">The sequence shown here is derived from an EMBL/GenBank/DDBJ whole genome shotgun (WGS) entry which is preliminary data.</text>
</comment>
<organism evidence="5 6">
    <name type="scientific">Solanum bulbocastanum</name>
    <name type="common">Wild potato</name>
    <dbReference type="NCBI Taxonomy" id="147425"/>
    <lineage>
        <taxon>Eukaryota</taxon>
        <taxon>Viridiplantae</taxon>
        <taxon>Streptophyta</taxon>
        <taxon>Embryophyta</taxon>
        <taxon>Tracheophyta</taxon>
        <taxon>Spermatophyta</taxon>
        <taxon>Magnoliopsida</taxon>
        <taxon>eudicotyledons</taxon>
        <taxon>Gunneridae</taxon>
        <taxon>Pentapetalae</taxon>
        <taxon>asterids</taxon>
        <taxon>lamiids</taxon>
        <taxon>Solanales</taxon>
        <taxon>Solanaceae</taxon>
        <taxon>Solanoideae</taxon>
        <taxon>Solaneae</taxon>
        <taxon>Solanum</taxon>
    </lineage>
</organism>
<dbReference type="CDD" id="cd00042">
    <property type="entry name" value="CY"/>
    <property type="match status" value="1"/>
</dbReference>
<reference evidence="5 6" key="1">
    <citation type="submission" date="2024-02" db="EMBL/GenBank/DDBJ databases">
        <title>de novo genome assembly of Solanum bulbocastanum strain 11H21.</title>
        <authorList>
            <person name="Hosaka A.J."/>
        </authorList>
    </citation>
    <scope>NUCLEOTIDE SEQUENCE [LARGE SCALE GENOMIC DNA]</scope>
    <source>
        <tissue evidence="5">Young leaves</tissue>
    </source>
</reference>
<evidence type="ECO:0000256" key="1">
    <source>
        <dbReference type="ARBA" id="ARBA00022690"/>
    </source>
</evidence>
<dbReference type="InterPro" id="IPR046350">
    <property type="entry name" value="Cystatin_sf"/>
</dbReference>
<gene>
    <name evidence="5" type="ORF">RDI58_029949</name>
</gene>
<evidence type="ECO:0000256" key="3">
    <source>
        <dbReference type="SAM" id="SignalP"/>
    </source>
</evidence>
<dbReference type="Gene3D" id="3.10.450.10">
    <property type="match status" value="1"/>
</dbReference>
<keyword evidence="1" id="KW-0646">Protease inhibitor</keyword>
<dbReference type="GO" id="GO:0004869">
    <property type="term" value="F:cysteine-type endopeptidase inhibitor activity"/>
    <property type="evidence" value="ECO:0007669"/>
    <property type="project" value="UniProtKB-KW"/>
</dbReference>
<dbReference type="SMART" id="SM00043">
    <property type="entry name" value="CY"/>
    <property type="match status" value="1"/>
</dbReference>
<keyword evidence="6" id="KW-1185">Reference proteome</keyword>
<feature type="chain" id="PRO_5042951393" description="Cystatin domain-containing protein" evidence="3">
    <location>
        <begin position="29"/>
        <end position="163"/>
    </location>
</feature>
<evidence type="ECO:0000313" key="6">
    <source>
        <dbReference type="Proteomes" id="UP001371456"/>
    </source>
</evidence>
<proteinExistence type="predicted"/>
<evidence type="ECO:0000256" key="2">
    <source>
        <dbReference type="ARBA" id="ARBA00022704"/>
    </source>
</evidence>
<accession>A0AAN8SSQ4</accession>
<dbReference type="Pfam" id="PF16845">
    <property type="entry name" value="SQAPI"/>
    <property type="match status" value="1"/>
</dbReference>
<dbReference type="InterPro" id="IPR000010">
    <property type="entry name" value="Cystatin_dom"/>
</dbReference>
<feature type="signal peptide" evidence="3">
    <location>
        <begin position="1"/>
        <end position="28"/>
    </location>
</feature>
<dbReference type="AlphaFoldDB" id="A0AAN8SSQ4"/>
<feature type="domain" description="Cystatin" evidence="4">
    <location>
        <begin position="58"/>
        <end position="147"/>
    </location>
</feature>
<dbReference type="EMBL" id="JBANQN010000012">
    <property type="protein sequence ID" value="KAK6774710.1"/>
    <property type="molecule type" value="Genomic_DNA"/>
</dbReference>
<dbReference type="Proteomes" id="UP001371456">
    <property type="component" value="Unassembled WGS sequence"/>
</dbReference>
<evidence type="ECO:0000313" key="5">
    <source>
        <dbReference type="EMBL" id="KAK6774710.1"/>
    </source>
</evidence>
<dbReference type="PANTHER" id="PTHR47364">
    <property type="entry name" value="CYSTEINE PROTEINASE INHIBITOR 5"/>
    <property type="match status" value="1"/>
</dbReference>
<evidence type="ECO:0000259" key="4">
    <source>
        <dbReference type="SMART" id="SM00043"/>
    </source>
</evidence>
<name>A0AAN8SSQ4_SOLBU</name>
<keyword evidence="2" id="KW-0789">Thiol protease inhibitor</keyword>
<protein>
    <recommendedName>
        <fullName evidence="4">Cystatin domain-containing protein</fullName>
    </recommendedName>
</protein>
<sequence>MAIKFNPILRTLLVVVTIFLLHVSAAQAGRKEVISGGWKKHDVSKELNNQKKLDSWRKIIGFWNPITNTTDPKVVEIAKFAVDEHNEEEKTKLKFQEVVKGEYQVVDGLNYRLLISAKDGNTLHNYLAEVWVKPGVKSRTLTSFEDCNLIKGNDVTCSFNSFS</sequence>
<dbReference type="PANTHER" id="PTHR47364:SF19">
    <property type="entry name" value="CYSTEINE PROTEINASE INHIBITOR 1-LIKE"/>
    <property type="match status" value="1"/>
</dbReference>
<keyword evidence="3" id="KW-0732">Signal</keyword>
<dbReference type="SUPFAM" id="SSF54403">
    <property type="entry name" value="Cystatin/monellin"/>
    <property type="match status" value="1"/>
</dbReference>